<dbReference type="PANTHER" id="PTHR33057:SF224">
    <property type="entry name" value="TRANSCRIPTION REPRESSOR"/>
    <property type="match status" value="1"/>
</dbReference>
<keyword evidence="4 6" id="KW-0804">Transcription</keyword>
<evidence type="ECO:0000256" key="4">
    <source>
        <dbReference type="ARBA" id="ARBA00023163"/>
    </source>
</evidence>
<dbReference type="Proteomes" id="UP000594638">
    <property type="component" value="Unassembled WGS sequence"/>
</dbReference>
<dbReference type="AlphaFoldDB" id="A0A8S0QJV7"/>
<dbReference type="PANTHER" id="PTHR33057">
    <property type="entry name" value="TRANSCRIPTION REPRESSOR OFP7-RELATED"/>
    <property type="match status" value="1"/>
</dbReference>
<dbReference type="Gramene" id="OE9A004805T1">
    <property type="protein sequence ID" value="OE9A004805C1"/>
    <property type="gene ID" value="OE9A004805"/>
</dbReference>
<dbReference type="GO" id="GO:0005634">
    <property type="term" value="C:nucleus"/>
    <property type="evidence" value="ECO:0007669"/>
    <property type="project" value="UniProtKB-SubCell"/>
</dbReference>
<accession>A0A8S0QJV7</accession>
<name>A0A8S0QJV7_OLEEU</name>
<gene>
    <name evidence="9" type="ORF">OLEA9_A004805</name>
</gene>
<keyword evidence="5 6" id="KW-0539">Nucleus</keyword>
<feature type="region of interest" description="Disordered" evidence="7">
    <location>
        <begin position="166"/>
        <end position="274"/>
    </location>
</feature>
<dbReference type="EMBL" id="CACTIH010001942">
    <property type="protein sequence ID" value="CAA2969471.1"/>
    <property type="molecule type" value="Genomic_DNA"/>
</dbReference>
<dbReference type="InterPro" id="IPR038933">
    <property type="entry name" value="Ovate"/>
</dbReference>
<feature type="compositionally biased region" description="Polar residues" evidence="7">
    <location>
        <begin position="189"/>
        <end position="200"/>
    </location>
</feature>
<protein>
    <recommendedName>
        <fullName evidence="6">Transcription repressor</fullName>
    </recommendedName>
    <alternativeName>
        <fullName evidence="6">Ovate family protein</fullName>
    </alternativeName>
</protein>
<dbReference type="InterPro" id="IPR006458">
    <property type="entry name" value="Ovate_C"/>
</dbReference>
<evidence type="ECO:0000313" key="9">
    <source>
        <dbReference type="EMBL" id="CAA2969471.1"/>
    </source>
</evidence>
<proteinExistence type="predicted"/>
<dbReference type="GO" id="GO:0045892">
    <property type="term" value="P:negative regulation of DNA-templated transcription"/>
    <property type="evidence" value="ECO:0007669"/>
    <property type="project" value="UniProtKB-UniRule"/>
</dbReference>
<dbReference type="OrthoDB" id="1928390at2759"/>
<evidence type="ECO:0000259" key="8">
    <source>
        <dbReference type="PROSITE" id="PS51754"/>
    </source>
</evidence>
<evidence type="ECO:0000313" key="10">
    <source>
        <dbReference type="Proteomes" id="UP000594638"/>
    </source>
</evidence>
<comment type="subcellular location">
    <subcellularLocation>
        <location evidence="1 6">Nucleus</location>
    </subcellularLocation>
</comment>
<reference evidence="9 10" key="1">
    <citation type="submission" date="2019-12" db="EMBL/GenBank/DDBJ databases">
        <authorList>
            <person name="Alioto T."/>
            <person name="Alioto T."/>
            <person name="Gomez Garrido J."/>
        </authorList>
    </citation>
    <scope>NUCLEOTIDE SEQUENCE [LARGE SCALE GENOMIC DNA]</scope>
</reference>
<sequence>MSYSYFDAQKLELKFVTMAKSFKLRITRVITTTLQSCRSKDSSTLPEDPVPSFSRLSPANLKYTAVNFPVSKDQNHHSSFKGHVSSTFISAGCGWASKPAATITSEEDCTRSEPQEFKWNKDEKWHVVAKIYKEKTPRRKIYNSSASGGSENDDLTFAAPRVLPLPQTSAAEKKIRRGKKKKNVPSRLRISTSSADSGCFSSEGRVIVGDERDEEETETLVSSSISISTDSSSEFNSRLHPIQETPFTPKPQRRNKRRVSKASKHGSLRPSVSAADGEIPARLSMFKKLIPCTLDGKVKESFAIVKRSKDPYEDFKNSMMEMILEKQMFEDKDLEQLLQCFLSLNSRNYHGIIVQAFSEIWEAIFFPGSKASSGYRRRVSGGAN</sequence>
<dbReference type="NCBIfam" id="TIGR01568">
    <property type="entry name" value="A_thal_3678"/>
    <property type="match status" value="1"/>
</dbReference>
<keyword evidence="3 6" id="KW-0805">Transcription regulation</keyword>
<organism evidence="9 10">
    <name type="scientific">Olea europaea subsp. europaea</name>
    <dbReference type="NCBI Taxonomy" id="158383"/>
    <lineage>
        <taxon>Eukaryota</taxon>
        <taxon>Viridiplantae</taxon>
        <taxon>Streptophyta</taxon>
        <taxon>Embryophyta</taxon>
        <taxon>Tracheophyta</taxon>
        <taxon>Spermatophyta</taxon>
        <taxon>Magnoliopsida</taxon>
        <taxon>eudicotyledons</taxon>
        <taxon>Gunneridae</taxon>
        <taxon>Pentapetalae</taxon>
        <taxon>asterids</taxon>
        <taxon>lamiids</taxon>
        <taxon>Lamiales</taxon>
        <taxon>Oleaceae</taxon>
        <taxon>Oleeae</taxon>
        <taxon>Olea</taxon>
    </lineage>
</organism>
<feature type="compositionally biased region" description="Basic residues" evidence="7">
    <location>
        <begin position="174"/>
        <end position="184"/>
    </location>
</feature>
<comment type="function">
    <text evidence="6">Transcriptional repressor that regulates multiple aspects of plant growth and development.</text>
</comment>
<feature type="compositionally biased region" description="Low complexity" evidence="7">
    <location>
        <begin position="219"/>
        <end position="234"/>
    </location>
</feature>
<feature type="domain" description="OVATE" evidence="8">
    <location>
        <begin position="304"/>
        <end position="363"/>
    </location>
</feature>
<evidence type="ECO:0000256" key="5">
    <source>
        <dbReference type="ARBA" id="ARBA00023242"/>
    </source>
</evidence>
<dbReference type="PROSITE" id="PS51754">
    <property type="entry name" value="OVATE"/>
    <property type="match status" value="1"/>
</dbReference>
<evidence type="ECO:0000256" key="7">
    <source>
        <dbReference type="SAM" id="MobiDB-lite"/>
    </source>
</evidence>
<evidence type="ECO:0000256" key="2">
    <source>
        <dbReference type="ARBA" id="ARBA00022491"/>
    </source>
</evidence>
<keyword evidence="10" id="KW-1185">Reference proteome</keyword>
<evidence type="ECO:0000256" key="1">
    <source>
        <dbReference type="ARBA" id="ARBA00004123"/>
    </source>
</evidence>
<keyword evidence="2 6" id="KW-0678">Repressor</keyword>
<feature type="compositionally biased region" description="Basic residues" evidence="7">
    <location>
        <begin position="251"/>
        <end position="267"/>
    </location>
</feature>
<dbReference type="Pfam" id="PF04844">
    <property type="entry name" value="Ovate"/>
    <property type="match status" value="1"/>
</dbReference>
<evidence type="ECO:0000256" key="6">
    <source>
        <dbReference type="RuleBase" id="RU367028"/>
    </source>
</evidence>
<comment type="caution">
    <text evidence="9">The sequence shown here is derived from an EMBL/GenBank/DDBJ whole genome shotgun (WGS) entry which is preliminary data.</text>
</comment>
<evidence type="ECO:0000256" key="3">
    <source>
        <dbReference type="ARBA" id="ARBA00023015"/>
    </source>
</evidence>